<dbReference type="SUPFAM" id="SSF48726">
    <property type="entry name" value="Immunoglobulin"/>
    <property type="match status" value="7"/>
</dbReference>
<evidence type="ECO:0000313" key="5">
    <source>
        <dbReference type="Proteomes" id="UP000277204"/>
    </source>
</evidence>
<name>A0A183LFS8_9TREM</name>
<reference evidence="4 5" key="1">
    <citation type="submission" date="2018-11" db="EMBL/GenBank/DDBJ databases">
        <authorList>
            <consortium name="Pathogen Informatics"/>
        </authorList>
    </citation>
    <scope>NUCLEOTIDE SEQUENCE [LARGE SCALE GENOMIC DNA]</scope>
    <source>
        <strain evidence="4 5">Zambia</strain>
    </source>
</reference>
<dbReference type="InterPro" id="IPR050958">
    <property type="entry name" value="Cell_Adh-Cytoskel_Orgn"/>
</dbReference>
<dbReference type="GO" id="GO:0007156">
    <property type="term" value="P:homophilic cell adhesion via plasma membrane adhesion molecules"/>
    <property type="evidence" value="ECO:0007669"/>
    <property type="project" value="TreeGrafter"/>
</dbReference>
<dbReference type="Pfam" id="PF07679">
    <property type="entry name" value="I-set"/>
    <property type="match status" value="2"/>
</dbReference>
<sequence>MYEENCVGKNQLESEDLLKKHNDVENQAKTTYTYCIQLLETYGKLCEADSRRLPRNIGLSKTRLFRIWPKLTDRLLELQARTEAAKKVYVTTDMLLTRVQEYLLELSRSPPIFDRKCGSPSTQGSPPVPNDQKRAQLDRLLQEFSCIKSTGLQLIEKLPKGLLSEDIIVNGQITDEVVRVIRLKLYTLWLKVREYEYALLGRNSLDNTTASELAPDWRSPRILSHSSNSTMRRVGSLFDGDFSPVTMVSPQVSAHERHNRPSNPLGNEFCNHNGSEESDDRGQCESVIVRNQSTPQLRRSYFDKPGSDINFTAKVPSSDKPSKIEASSFDSFPVNNQKERTKYEEDMKFKENLNTYDMNSNNNFDNLFYAFKRQLSDLTRSNQTRNPGDTVTDIELFISEHDKTKNEANKTFDEFKRQLNSIFNGDDSNNKVSKQNILLDAKQLLDNWITDWALQRENLNYRLAFVNRLEDLQTDLGECVSRLDQLIKATCLSVNTAAETYKNQQNLHLLNKLGATVLSEAEIYQINTINEEVKGMLQTIPAQEQFIQSLINEVEQCEKFQFPNHIMQIKSIWKKYTENLNIFKSFIENLTKAYNIIPELNGYKSNYLYRISEPSKQVSSLNQIDGHNLEQAIYAIIKPDCLSPNAENLSKISSTYPQVLWLIQYLNSQLNLIKESQEELEMLMLNMQVGSASPVDLSELVTKSRNNNINDQRYNDKKSFTKRSSSPLFSDENSSVGLSNNVNPTFKSIPLTHHSFPNNINSDRSITQMNSNHNFNEINSAPPILCSTWRIIKPLSNIQCKLGDIIKLQCYFNGPSSRDAFSVLWFYRPFKLIKGQLSYGLKERINLTCSHDIVENIKIDFVELIIKNVTAYRAGLYTIRIRNEETGKAMKSNVPNILEDKRDLEIEILDTSTGLLKPITIEVDYEGLCIIPDVKWTYNGSPINRSIWRIDTDMNRSILYSANAHISDKGVYECEIRDHVTNTILKTRRSIQIQSSVPVNEQPLVFGNNQTVGMVFVGDPIVIRCPLPSVIKTGSIISVDWLHDKQKIYSMKTTVAKQSVNKVISSRLANFEGNQFQRGETIWRTYLMDNHCVLTTDHVQNTDEGIYRCRIKSDTGIYESSVKAVHFSRGLPTLLDVSKGDRTKLTCCLEILPFKDNKITDSINNNNNRTSINQNVSPPSSVPLLSPLPMNQWDQLSLQINWFLNNELVDTEKAKKLNINTNFVNGLATLSIDSVSTEHEGDYCCKVESSKGIIQTYGKIILKKEPTSFKFINDGPKIIGEILKSPNPITINQCLTLTVNYTSNSIPEIIWLKNEQKLDINSSRVRMDIKNNQCTLTIFDTKPEDTGYYTVKLSDSFGIIQETIFIEVKQKSVNEITSMKEDALSPNDHIHNKSVPEEYVNNIIQITSGSYLKAKSIVYGPLDTKVNIGDTLRLFCIIRSMQEPFFVHWTHNGQILKNSALTNQTTGIQTWANYPKNGFYILELKSVCVQDKGFYGVTISRVLNISGKMVNETVEEAVCWVDVEGQKSSEKKTAPAFIDDEFSPMMEVIAGQVVELKCKVVGNPLPSFFWLKDGDMMSSTNLNFQVSCYIQVLGIHLCTEFFDDTYFLIE</sequence>
<dbReference type="Proteomes" id="UP000277204">
    <property type="component" value="Unassembled WGS sequence"/>
</dbReference>
<feature type="region of interest" description="Disordered" evidence="3">
    <location>
        <begin position="706"/>
        <end position="734"/>
    </location>
</feature>
<keyword evidence="5" id="KW-1185">Reference proteome</keyword>
<protein>
    <submittedName>
        <fullName evidence="4">Uncharacterized protein</fullName>
    </submittedName>
</protein>
<dbReference type="CDD" id="cd00096">
    <property type="entry name" value="Ig"/>
    <property type="match status" value="2"/>
</dbReference>
<dbReference type="SMART" id="SM00409">
    <property type="entry name" value="IG"/>
    <property type="match status" value="5"/>
</dbReference>
<dbReference type="Gene3D" id="2.60.40.10">
    <property type="entry name" value="Immunoglobulins"/>
    <property type="match status" value="7"/>
</dbReference>
<dbReference type="EMBL" id="UZAI01000686">
    <property type="protein sequence ID" value="VDO55616.1"/>
    <property type="molecule type" value="Genomic_DNA"/>
</dbReference>
<dbReference type="InterPro" id="IPR036179">
    <property type="entry name" value="Ig-like_dom_sf"/>
</dbReference>
<feature type="compositionally biased region" description="Polar residues" evidence="3">
    <location>
        <begin position="261"/>
        <end position="273"/>
    </location>
</feature>
<evidence type="ECO:0000313" key="4">
    <source>
        <dbReference type="EMBL" id="VDO55616.1"/>
    </source>
</evidence>
<organism evidence="4 5">
    <name type="scientific">Schistosoma margrebowiei</name>
    <dbReference type="NCBI Taxonomy" id="48269"/>
    <lineage>
        <taxon>Eukaryota</taxon>
        <taxon>Metazoa</taxon>
        <taxon>Spiralia</taxon>
        <taxon>Lophotrochozoa</taxon>
        <taxon>Platyhelminthes</taxon>
        <taxon>Trematoda</taxon>
        <taxon>Digenea</taxon>
        <taxon>Strigeidida</taxon>
        <taxon>Schistosomatoidea</taxon>
        <taxon>Schistosomatidae</taxon>
        <taxon>Schistosoma</taxon>
    </lineage>
</organism>
<dbReference type="STRING" id="48269.A0A183LFS8"/>
<proteinExistence type="predicted"/>
<dbReference type="InterPro" id="IPR013098">
    <property type="entry name" value="Ig_I-set"/>
</dbReference>
<dbReference type="PANTHER" id="PTHR45080">
    <property type="entry name" value="CONTACTIN 5"/>
    <property type="match status" value="1"/>
</dbReference>
<gene>
    <name evidence="4" type="ORF">SMRZ_LOCUS2653</name>
</gene>
<feature type="region of interest" description="Disordered" evidence="3">
    <location>
        <begin position="253"/>
        <end position="283"/>
    </location>
</feature>
<dbReference type="GO" id="GO:0005886">
    <property type="term" value="C:plasma membrane"/>
    <property type="evidence" value="ECO:0007669"/>
    <property type="project" value="TreeGrafter"/>
</dbReference>
<dbReference type="InterPro" id="IPR007110">
    <property type="entry name" value="Ig-like_dom"/>
</dbReference>
<dbReference type="InterPro" id="IPR013783">
    <property type="entry name" value="Ig-like_fold"/>
</dbReference>
<feature type="compositionally biased region" description="Polar residues" evidence="3">
    <location>
        <begin position="722"/>
        <end position="734"/>
    </location>
</feature>
<evidence type="ECO:0000256" key="2">
    <source>
        <dbReference type="ARBA" id="ARBA00023157"/>
    </source>
</evidence>
<evidence type="ECO:0000256" key="3">
    <source>
        <dbReference type="SAM" id="MobiDB-lite"/>
    </source>
</evidence>
<dbReference type="InterPro" id="IPR003599">
    <property type="entry name" value="Ig_sub"/>
</dbReference>
<keyword evidence="1" id="KW-0732">Signal</keyword>
<accession>A0A183LFS8</accession>
<evidence type="ECO:0000256" key="1">
    <source>
        <dbReference type="ARBA" id="ARBA00022729"/>
    </source>
</evidence>
<dbReference type="PROSITE" id="PS50835">
    <property type="entry name" value="IG_LIKE"/>
    <property type="match status" value="6"/>
</dbReference>
<keyword evidence="2" id="KW-1015">Disulfide bond</keyword>
<dbReference type="PANTHER" id="PTHR45080:SF8">
    <property type="entry name" value="IG-LIKE DOMAIN-CONTAINING PROTEIN"/>
    <property type="match status" value="1"/>
</dbReference>